<accession>A0AAD5YFH2</accession>
<sequence>MGAKRVILLNTAQGDSWLVSVMPQKIPGFFPRIRASFSLARCIPSRTKKTQAPEPCPTTITIGPVVLPNELKTMIVAFLEADLQEAQASIVHAKVQDGMKRWEVIANARRPIYSLALVSREWKDVSIPFLYAQPLLNGDEDISSFWETLQGTPPRGLAELVKHPIVILPHIEFALGLRSFRLDRAITEVYHILRVCPELSSLTIQIESQDQVRRPKDLLGPFLETANGAHLENVRFIGFVKPGIPARFGRLGTLCLNSVTMICPGDGVKAPPSSFDLPTLPDVHTIHLVNCSIRTVQRPRRTVFTLAKFPRLRNLTLEDNTIEGDILHDILLEFNLDRLLLFGSNETDFLEDVLLRGGEPDGRGHVKATLHSVTHLTLKHGPQNHRVCMRLLGTKMRKLETLTYFVDTAEVSTFSTRMVSFLKRAKATILVRKDLLRQVEFVLGKVPGPNGFEDEEGCQQAMQQMAPAFEELDLEFKWRMMRLAEWCTHACF</sequence>
<gene>
    <name evidence="1" type="ORF">NLI96_g3672</name>
</gene>
<comment type="caution">
    <text evidence="1">The sequence shown here is derived from an EMBL/GenBank/DDBJ whole genome shotgun (WGS) entry which is preliminary data.</text>
</comment>
<protein>
    <submittedName>
        <fullName evidence="1">Uncharacterized protein</fullName>
    </submittedName>
</protein>
<keyword evidence="2" id="KW-1185">Reference proteome</keyword>
<organism evidence="1 2">
    <name type="scientific">Meripilus lineatus</name>
    <dbReference type="NCBI Taxonomy" id="2056292"/>
    <lineage>
        <taxon>Eukaryota</taxon>
        <taxon>Fungi</taxon>
        <taxon>Dikarya</taxon>
        <taxon>Basidiomycota</taxon>
        <taxon>Agaricomycotina</taxon>
        <taxon>Agaricomycetes</taxon>
        <taxon>Polyporales</taxon>
        <taxon>Meripilaceae</taxon>
        <taxon>Meripilus</taxon>
    </lineage>
</organism>
<proteinExistence type="predicted"/>
<dbReference type="EMBL" id="JANAWD010000097">
    <property type="protein sequence ID" value="KAJ3487248.1"/>
    <property type="molecule type" value="Genomic_DNA"/>
</dbReference>
<dbReference type="Proteomes" id="UP001212997">
    <property type="component" value="Unassembled WGS sequence"/>
</dbReference>
<dbReference type="AlphaFoldDB" id="A0AAD5YFH2"/>
<reference evidence="1" key="1">
    <citation type="submission" date="2022-07" db="EMBL/GenBank/DDBJ databases">
        <title>Genome Sequence of Physisporinus lineatus.</title>
        <authorList>
            <person name="Buettner E."/>
        </authorList>
    </citation>
    <scope>NUCLEOTIDE SEQUENCE</scope>
    <source>
        <strain evidence="1">VT162</strain>
    </source>
</reference>
<evidence type="ECO:0000313" key="1">
    <source>
        <dbReference type="EMBL" id="KAJ3487248.1"/>
    </source>
</evidence>
<name>A0AAD5YFH2_9APHY</name>
<evidence type="ECO:0000313" key="2">
    <source>
        <dbReference type="Proteomes" id="UP001212997"/>
    </source>
</evidence>